<keyword evidence="3" id="KW-1185">Reference proteome</keyword>
<dbReference type="AlphaFoldDB" id="A0A974PKF0"/>
<dbReference type="EMBL" id="CP063362">
    <property type="protein sequence ID" value="QRG04926.1"/>
    <property type="molecule type" value="Genomic_DNA"/>
</dbReference>
<evidence type="ECO:0000256" key="1">
    <source>
        <dbReference type="SAM" id="MobiDB-lite"/>
    </source>
</evidence>
<organism evidence="2 3">
    <name type="scientific">Xanthobacter dioxanivorans</name>
    <dbReference type="NCBI Taxonomy" id="2528964"/>
    <lineage>
        <taxon>Bacteria</taxon>
        <taxon>Pseudomonadati</taxon>
        <taxon>Pseudomonadota</taxon>
        <taxon>Alphaproteobacteria</taxon>
        <taxon>Hyphomicrobiales</taxon>
        <taxon>Xanthobacteraceae</taxon>
        <taxon>Xanthobacter</taxon>
    </lineage>
</organism>
<feature type="compositionally biased region" description="Low complexity" evidence="1">
    <location>
        <begin position="62"/>
        <end position="72"/>
    </location>
</feature>
<dbReference type="KEGG" id="xdi:EZH22_17485"/>
<reference evidence="2 3" key="1">
    <citation type="submission" date="2020-10" db="EMBL/GenBank/DDBJ databases">
        <title>Degradation of 1,4-Dioxane by Xanthobacter sp. YN2, via a Novel Group-2 Soluble Di-Iron Monooxygenase.</title>
        <authorList>
            <person name="Ma F."/>
            <person name="Wang Y."/>
            <person name="Yang J."/>
            <person name="Guo H."/>
            <person name="Su D."/>
            <person name="Yu L."/>
        </authorList>
    </citation>
    <scope>NUCLEOTIDE SEQUENCE [LARGE SCALE GENOMIC DNA]</scope>
    <source>
        <strain evidence="2 3">YN2</strain>
    </source>
</reference>
<feature type="compositionally biased region" description="Low complexity" evidence="1">
    <location>
        <begin position="26"/>
        <end position="40"/>
    </location>
</feature>
<proteinExistence type="predicted"/>
<sequence length="348" mass="35171">MAATLALLRAPPSPPQPPAAEEEAGAEAAAAVGQDAPPAADTDIGLTLPDTGDADGVSGPVSDAAAAPSEAPEGGDRPVEPATAAAFEGPAETPLAAPSPADPAPPEAGPEAILPDAAPPAEQPPSGADPDDEPLASDGSGAEAQPLPSWAEAVASGSVSALPEPEDGGPAAAFLTGQSDLAGEAQSRPLDPAATARQMLHRQVLRWQVAASLLLVLCLGLGAGVAYRTWFWPDDGQWVGVLRATQTQPAIALRIDPVSGAFHVRAFAPEPDPGQTYRLWLVTETRGTLLLGAFTTMLSERAPALARMGAGGLRASEVLVTREPAARALLPGSGPGEDVVYRGRLMPD</sequence>
<protein>
    <submittedName>
        <fullName evidence="2">Uncharacterized protein</fullName>
    </submittedName>
</protein>
<accession>A0A974PKF0</accession>
<gene>
    <name evidence="2" type="ORF">EZH22_17485</name>
</gene>
<evidence type="ECO:0000313" key="3">
    <source>
        <dbReference type="Proteomes" id="UP000596427"/>
    </source>
</evidence>
<dbReference type="RefSeq" id="WP_203191801.1">
    <property type="nucleotide sequence ID" value="NZ_CP063362.1"/>
</dbReference>
<name>A0A974PKF0_9HYPH</name>
<evidence type="ECO:0000313" key="2">
    <source>
        <dbReference type="EMBL" id="QRG04926.1"/>
    </source>
</evidence>
<feature type="compositionally biased region" description="Low complexity" evidence="1">
    <location>
        <begin position="1"/>
        <end position="10"/>
    </location>
</feature>
<dbReference type="Proteomes" id="UP000596427">
    <property type="component" value="Chromosome"/>
</dbReference>
<feature type="region of interest" description="Disordered" evidence="1">
    <location>
        <begin position="1"/>
        <end position="174"/>
    </location>
</feature>